<sequence length="203" mass="23686">MVRCTLYIELDASHKTIPKVGFVRPRHSNLIKRSELATYQESKALIMALEEKVKEYQKLLEEQVLLMLEEKEQLLNSVIEEEYQKLANAWKEQQIEWFKVAENELARHLKEQEEAILDVKRELKHQIASEVQARLTKLTQSEKLISHLVEVLHSEMDDACKALQVETEQHEDGVTLSIENEDRIISIDSKTIIEELKRGLESI</sequence>
<gene>
    <name evidence="2" type="ORF">EYB64_20735</name>
</gene>
<keyword evidence="1" id="KW-0175">Coiled coil</keyword>
<dbReference type="AlphaFoldDB" id="A0A7Z7YCT0"/>
<evidence type="ECO:0000256" key="1">
    <source>
        <dbReference type="SAM" id="Coils"/>
    </source>
</evidence>
<feature type="coiled-coil region" evidence="1">
    <location>
        <begin position="39"/>
        <end position="66"/>
    </location>
</feature>
<evidence type="ECO:0000313" key="2">
    <source>
        <dbReference type="EMBL" id="TBM35504.1"/>
    </source>
</evidence>
<evidence type="ECO:0000313" key="3">
    <source>
        <dbReference type="Proteomes" id="UP000294145"/>
    </source>
</evidence>
<accession>A0A7Z7YCT0</accession>
<reference evidence="2 3" key="1">
    <citation type="submission" date="2019-02" db="EMBL/GenBank/DDBJ databases">
        <title>Genomic plasticity associated with the antimicrobial resistance in Vibrio cholerae.</title>
        <authorList>
            <person name="Verma J."/>
            <person name="Bag S."/>
            <person name="Saha B."/>
            <person name="Kumar P."/>
            <person name="Ghosh T.S."/>
            <person name="Dayal M."/>
            <person name="Senapati T."/>
            <person name="Mehra S."/>
            <person name="Dey P."/>
            <person name="Desigamani A."/>
            <person name="Kumar D."/>
            <person name="Rana P."/>
            <person name="Kumar B."/>
            <person name="Maiti T.K."/>
            <person name="Sharma N.C."/>
            <person name="Bhadra R.K."/>
            <person name="Mutreja A."/>
            <person name="Nair G.B."/>
            <person name="Ramamurthy T."/>
            <person name="Das B."/>
        </authorList>
    </citation>
    <scope>NUCLEOTIDE SEQUENCE [LARGE SCALE GENOMIC DNA]</scope>
    <source>
        <strain evidence="2 3">IDH06781</strain>
    </source>
</reference>
<name>A0A7Z7YCT0_VIBCL</name>
<proteinExistence type="predicted"/>
<dbReference type="EMBL" id="SISP01000069">
    <property type="protein sequence ID" value="TBM35504.1"/>
    <property type="molecule type" value="Genomic_DNA"/>
</dbReference>
<protein>
    <submittedName>
        <fullName evidence="2">Uncharacterized protein</fullName>
    </submittedName>
</protein>
<organism evidence="2 3">
    <name type="scientific">Vibrio cholerae</name>
    <dbReference type="NCBI Taxonomy" id="666"/>
    <lineage>
        <taxon>Bacteria</taxon>
        <taxon>Pseudomonadati</taxon>
        <taxon>Pseudomonadota</taxon>
        <taxon>Gammaproteobacteria</taxon>
        <taxon>Vibrionales</taxon>
        <taxon>Vibrionaceae</taxon>
        <taxon>Vibrio</taxon>
    </lineage>
</organism>
<comment type="caution">
    <text evidence="2">The sequence shown here is derived from an EMBL/GenBank/DDBJ whole genome shotgun (WGS) entry which is preliminary data.</text>
</comment>
<dbReference type="Proteomes" id="UP000294145">
    <property type="component" value="Unassembled WGS sequence"/>
</dbReference>